<evidence type="ECO:0000256" key="1">
    <source>
        <dbReference type="ARBA" id="ARBA00004141"/>
    </source>
</evidence>
<protein>
    <submittedName>
        <fullName evidence="7">Sodium:calcium antiporter</fullName>
    </submittedName>
</protein>
<keyword evidence="3 5" id="KW-1133">Transmembrane helix</keyword>
<dbReference type="GO" id="GO:0005262">
    <property type="term" value="F:calcium channel activity"/>
    <property type="evidence" value="ECO:0007669"/>
    <property type="project" value="TreeGrafter"/>
</dbReference>
<dbReference type="KEGG" id="est:DN752_09345"/>
<keyword evidence="2 5" id="KW-0812">Transmembrane</keyword>
<keyword evidence="4 5" id="KW-0472">Membrane</keyword>
<evidence type="ECO:0000313" key="7">
    <source>
        <dbReference type="EMBL" id="AWW30311.1"/>
    </source>
</evidence>
<dbReference type="Proteomes" id="UP000248688">
    <property type="component" value="Chromosome"/>
</dbReference>
<dbReference type="RefSeq" id="WP_112783693.1">
    <property type="nucleotide sequence ID" value="NZ_CP030041.1"/>
</dbReference>
<evidence type="ECO:0000313" key="8">
    <source>
        <dbReference type="Proteomes" id="UP000248688"/>
    </source>
</evidence>
<dbReference type="PANTHER" id="PTHR10846:SF8">
    <property type="entry name" value="INNER MEMBRANE PROTEIN YRBG"/>
    <property type="match status" value="1"/>
</dbReference>
<evidence type="ECO:0000256" key="4">
    <source>
        <dbReference type="ARBA" id="ARBA00023136"/>
    </source>
</evidence>
<dbReference type="GO" id="GO:0006874">
    <property type="term" value="P:intracellular calcium ion homeostasis"/>
    <property type="evidence" value="ECO:0007669"/>
    <property type="project" value="TreeGrafter"/>
</dbReference>
<proteinExistence type="predicted"/>
<organism evidence="7 8">
    <name type="scientific">Echinicola strongylocentroti</name>
    <dbReference type="NCBI Taxonomy" id="1795355"/>
    <lineage>
        <taxon>Bacteria</taxon>
        <taxon>Pseudomonadati</taxon>
        <taxon>Bacteroidota</taxon>
        <taxon>Cytophagia</taxon>
        <taxon>Cytophagales</taxon>
        <taxon>Cyclobacteriaceae</taxon>
        <taxon>Echinicola</taxon>
    </lineage>
</organism>
<dbReference type="Pfam" id="PF01699">
    <property type="entry name" value="Na_Ca_ex"/>
    <property type="match status" value="2"/>
</dbReference>
<feature type="transmembrane region" description="Helical" evidence="5">
    <location>
        <begin position="264"/>
        <end position="282"/>
    </location>
</feature>
<dbReference type="GO" id="GO:0008273">
    <property type="term" value="F:calcium, potassium:sodium antiporter activity"/>
    <property type="evidence" value="ECO:0007669"/>
    <property type="project" value="TreeGrafter"/>
</dbReference>
<accession>A0A2Z4IGM3</accession>
<evidence type="ECO:0000256" key="3">
    <source>
        <dbReference type="ARBA" id="ARBA00022989"/>
    </source>
</evidence>
<feature type="transmembrane region" description="Helical" evidence="5">
    <location>
        <begin position="112"/>
        <end position="137"/>
    </location>
</feature>
<feature type="transmembrane region" description="Helical" evidence="5">
    <location>
        <begin position="289"/>
        <end position="307"/>
    </location>
</feature>
<dbReference type="EMBL" id="CP030041">
    <property type="protein sequence ID" value="AWW30311.1"/>
    <property type="molecule type" value="Genomic_DNA"/>
</dbReference>
<evidence type="ECO:0000256" key="2">
    <source>
        <dbReference type="ARBA" id="ARBA00022692"/>
    </source>
</evidence>
<keyword evidence="8" id="KW-1185">Reference proteome</keyword>
<dbReference type="Gene3D" id="1.20.1420.30">
    <property type="entry name" value="NCX, central ion-binding region"/>
    <property type="match status" value="2"/>
</dbReference>
<comment type="subcellular location">
    <subcellularLocation>
        <location evidence="1">Membrane</location>
        <topology evidence="1">Multi-pass membrane protein</topology>
    </subcellularLocation>
</comment>
<dbReference type="OrthoDB" id="9794225at2"/>
<name>A0A2Z4IGM3_9BACT</name>
<feature type="domain" description="Sodium/calcium exchanger membrane region" evidence="6">
    <location>
        <begin position="3"/>
        <end position="140"/>
    </location>
</feature>
<feature type="transmembrane region" description="Helical" evidence="5">
    <location>
        <begin position="169"/>
        <end position="191"/>
    </location>
</feature>
<dbReference type="InterPro" id="IPR044880">
    <property type="entry name" value="NCX_ion-bd_dom_sf"/>
</dbReference>
<gene>
    <name evidence="7" type="ORF">DN752_09345</name>
</gene>
<evidence type="ECO:0000256" key="5">
    <source>
        <dbReference type="SAM" id="Phobius"/>
    </source>
</evidence>
<dbReference type="PANTHER" id="PTHR10846">
    <property type="entry name" value="SODIUM/POTASSIUM/CALCIUM EXCHANGER"/>
    <property type="match status" value="1"/>
</dbReference>
<dbReference type="GO" id="GO:0005886">
    <property type="term" value="C:plasma membrane"/>
    <property type="evidence" value="ECO:0007669"/>
    <property type="project" value="TreeGrafter"/>
</dbReference>
<dbReference type="InterPro" id="IPR004837">
    <property type="entry name" value="NaCa_Exmemb"/>
</dbReference>
<dbReference type="NCBIfam" id="TIGR00367">
    <property type="entry name" value="calcium/sodium antiporter"/>
    <property type="match status" value="1"/>
</dbReference>
<feature type="transmembrane region" description="Helical" evidence="5">
    <location>
        <begin position="203"/>
        <end position="225"/>
    </location>
</feature>
<feature type="transmembrane region" description="Helical" evidence="5">
    <location>
        <begin position="72"/>
        <end position="92"/>
    </location>
</feature>
<sequence length="309" mass="33320">MIYLLIVLGFLILLGGGKALVDGASAIAVKLGMSPGLIGMTIVAFGTSAPELLVSVTAALKGTSDIAIGNVIGSNISNITLVLGISALIYPIRLNLKILKFDYSFTLLATLLFYILALNHVISFIDGIILFATLILINWYYFTKADEVPDEFTTEEAEEAKREPIIKSILYILVGMVGLYFGAELLVNNAVTLAQEYGVSERIIGVTIIAIGTSLPELATSVIAARKKETDIALGNILGSNMQNILSIIGVTAMIKPIEVSDLFLSSDFLWMIGFTVLLFPIMRTGFKISRSEGGLLLAVYIIYLIFLL</sequence>
<reference evidence="7 8" key="1">
    <citation type="submission" date="2018-06" db="EMBL/GenBank/DDBJ databases">
        <title>Echinicola strongylocentroti sp. nov., isolated from a sea urchin Strongylocentrotus intermedius.</title>
        <authorList>
            <person name="Bae S.S."/>
        </authorList>
    </citation>
    <scope>NUCLEOTIDE SEQUENCE [LARGE SCALE GENOMIC DNA]</scope>
    <source>
        <strain evidence="7 8">MEBiC08714</strain>
    </source>
</reference>
<evidence type="ECO:0000259" key="6">
    <source>
        <dbReference type="Pfam" id="PF01699"/>
    </source>
</evidence>
<feature type="transmembrane region" description="Helical" evidence="5">
    <location>
        <begin position="36"/>
        <end position="60"/>
    </location>
</feature>
<feature type="transmembrane region" description="Helical" evidence="5">
    <location>
        <begin position="237"/>
        <end position="258"/>
    </location>
</feature>
<dbReference type="InterPro" id="IPR004481">
    <property type="entry name" value="K/Na/Ca-exchanger"/>
</dbReference>
<feature type="domain" description="Sodium/calcium exchanger membrane region" evidence="6">
    <location>
        <begin position="168"/>
        <end position="308"/>
    </location>
</feature>
<dbReference type="AlphaFoldDB" id="A0A2Z4IGM3"/>